<evidence type="ECO:0008006" key="4">
    <source>
        <dbReference type="Google" id="ProtNLM"/>
    </source>
</evidence>
<organism evidence="2 3">
    <name type="scientific">Elasticomyces elasticus</name>
    <dbReference type="NCBI Taxonomy" id="574655"/>
    <lineage>
        <taxon>Eukaryota</taxon>
        <taxon>Fungi</taxon>
        <taxon>Dikarya</taxon>
        <taxon>Ascomycota</taxon>
        <taxon>Pezizomycotina</taxon>
        <taxon>Dothideomycetes</taxon>
        <taxon>Dothideomycetidae</taxon>
        <taxon>Mycosphaerellales</taxon>
        <taxon>Teratosphaeriaceae</taxon>
        <taxon>Elasticomyces</taxon>
    </lineage>
</organism>
<sequence length="325" mass="36217">MTSTAGAKRQNETNLTRSAKLQRRRGAQGTDVAAAMQLDDSKESIGNRPGTTTQIEPVDRAMPNAAERVFGIGELFDDIFKHVDMKTLLLSQRVSRSWKTSITRSNMMQKKLFLKPADLKEMKLLVPPENHDTTMLYARKGFSDSEPNVRILNPLLFGRVDCRYGRVSAAISLRGHRGLSNCRLGDKPSWENMLLVNPPTGGLEILGAGYSHGTDADIPLSDFLESKSEGNFAENEEYIDWKGREIWIYGEFKSMSGKAVVHGIGGLDGDSDSEEDTDEEDFDEEGFEEDGADREESEDENEEHGEGESDEQGCSDEDSDEEEDY</sequence>
<comment type="caution">
    <text evidence="2">The sequence shown here is derived from an EMBL/GenBank/DDBJ whole genome shotgun (WGS) entry which is preliminary data.</text>
</comment>
<accession>A0AAN7W7I2</accession>
<feature type="region of interest" description="Disordered" evidence="1">
    <location>
        <begin position="264"/>
        <end position="325"/>
    </location>
</feature>
<reference evidence="2" key="1">
    <citation type="submission" date="2023-08" db="EMBL/GenBank/DDBJ databases">
        <title>Black Yeasts Isolated from many extreme environments.</title>
        <authorList>
            <person name="Coleine C."/>
            <person name="Stajich J.E."/>
            <person name="Selbmann L."/>
        </authorList>
    </citation>
    <scope>NUCLEOTIDE SEQUENCE</scope>
    <source>
        <strain evidence="2">CCFEE 5810</strain>
    </source>
</reference>
<dbReference type="Proteomes" id="UP001310594">
    <property type="component" value="Unassembled WGS sequence"/>
</dbReference>
<evidence type="ECO:0000313" key="2">
    <source>
        <dbReference type="EMBL" id="KAK5698196.1"/>
    </source>
</evidence>
<dbReference type="AlphaFoldDB" id="A0AAN7W7I2"/>
<dbReference type="SUPFAM" id="SSF81383">
    <property type="entry name" value="F-box domain"/>
    <property type="match status" value="1"/>
</dbReference>
<dbReference type="InterPro" id="IPR036047">
    <property type="entry name" value="F-box-like_dom_sf"/>
</dbReference>
<dbReference type="EMBL" id="JAVRQU010000010">
    <property type="protein sequence ID" value="KAK5698196.1"/>
    <property type="molecule type" value="Genomic_DNA"/>
</dbReference>
<gene>
    <name evidence="2" type="ORF">LTR97_007157</name>
</gene>
<evidence type="ECO:0000313" key="3">
    <source>
        <dbReference type="Proteomes" id="UP001310594"/>
    </source>
</evidence>
<proteinExistence type="predicted"/>
<name>A0AAN7W7I2_9PEZI</name>
<evidence type="ECO:0000256" key="1">
    <source>
        <dbReference type="SAM" id="MobiDB-lite"/>
    </source>
</evidence>
<feature type="region of interest" description="Disordered" evidence="1">
    <location>
        <begin position="1"/>
        <end position="32"/>
    </location>
</feature>
<protein>
    <recommendedName>
        <fullName evidence="4">F-box domain-containing protein</fullName>
    </recommendedName>
</protein>
<feature type="compositionally biased region" description="Acidic residues" evidence="1">
    <location>
        <begin position="269"/>
        <end position="325"/>
    </location>
</feature>